<feature type="transmembrane region" description="Helical" evidence="1">
    <location>
        <begin position="116"/>
        <end position="138"/>
    </location>
</feature>
<reference evidence="3 4" key="1">
    <citation type="submission" date="2018-06" db="EMBL/GenBank/DDBJ databases">
        <authorList>
            <consortium name="Pathogen Informatics"/>
            <person name="Doyle S."/>
        </authorList>
    </citation>
    <scope>NUCLEOTIDE SEQUENCE [LARGE SCALE GENOMIC DNA]</scope>
    <source>
        <strain evidence="3 4">NCTC10252</strain>
    </source>
</reference>
<dbReference type="Pfam" id="PF02517">
    <property type="entry name" value="Rce1-like"/>
    <property type="match status" value="1"/>
</dbReference>
<evidence type="ECO:0000313" key="4">
    <source>
        <dbReference type="Proteomes" id="UP000254597"/>
    </source>
</evidence>
<dbReference type="GO" id="GO:0004175">
    <property type="term" value="F:endopeptidase activity"/>
    <property type="evidence" value="ECO:0007669"/>
    <property type="project" value="UniProtKB-ARBA"/>
</dbReference>
<organism evidence="3 4">
    <name type="scientific">Salmonella enterica</name>
    <name type="common">Salmonella choleraesuis</name>
    <dbReference type="NCBI Taxonomy" id="28901"/>
    <lineage>
        <taxon>Bacteria</taxon>
        <taxon>Pseudomonadati</taxon>
        <taxon>Pseudomonadota</taxon>
        <taxon>Gammaproteobacteria</taxon>
        <taxon>Enterobacterales</taxon>
        <taxon>Enterobacteriaceae</taxon>
        <taxon>Salmonella</taxon>
    </lineage>
</organism>
<keyword evidence="1" id="KW-0472">Membrane</keyword>
<feature type="transmembrane region" description="Helical" evidence="1">
    <location>
        <begin position="145"/>
        <end position="164"/>
    </location>
</feature>
<dbReference type="Proteomes" id="UP000254597">
    <property type="component" value="Unassembled WGS sequence"/>
</dbReference>
<dbReference type="EMBL" id="UGWP01000004">
    <property type="protein sequence ID" value="SUF56528.1"/>
    <property type="molecule type" value="Genomic_DNA"/>
</dbReference>
<feature type="transmembrane region" description="Helical" evidence="1">
    <location>
        <begin position="194"/>
        <end position="216"/>
    </location>
</feature>
<dbReference type="GO" id="GO:0080120">
    <property type="term" value="P:CAAX-box protein maturation"/>
    <property type="evidence" value="ECO:0007669"/>
    <property type="project" value="UniProtKB-ARBA"/>
</dbReference>
<proteinExistence type="predicted"/>
<feature type="transmembrane region" description="Helical" evidence="1">
    <location>
        <begin position="37"/>
        <end position="63"/>
    </location>
</feature>
<feature type="transmembrane region" description="Helical" evidence="1">
    <location>
        <begin position="75"/>
        <end position="96"/>
    </location>
</feature>
<keyword evidence="1" id="KW-0812">Transmembrane</keyword>
<sequence length="218" mass="24595">MLTNTLDKIRHSLSCVAVLFGLFGIFVFASFSSSYAWLYSAGLAAPFLYIIVFVYAIAAWSIYSKYYPFLSLGRLSFVECFVPLLALVCLVFLYSVFSGPEPWIAELSRQFFLHKFLNTLAIGFLAPVAEEIIFRGFLLNSSIGWGRYSRVSGIIITSLAFAFIHTQYLFAITFVYLFIFSSILCVVRMRSRGIMIPIILHILNNAWAICGLLFSATE</sequence>
<evidence type="ECO:0000313" key="3">
    <source>
        <dbReference type="EMBL" id="SUF56528.1"/>
    </source>
</evidence>
<accession>A0A379QH18</accession>
<gene>
    <name evidence="3" type="ORF">NCTC10252_01752</name>
</gene>
<feature type="domain" description="CAAX prenyl protease 2/Lysostaphin resistance protein A-like" evidence="2">
    <location>
        <begin position="115"/>
        <end position="206"/>
    </location>
</feature>
<dbReference type="AlphaFoldDB" id="A0A379QH18"/>
<protein>
    <submittedName>
        <fullName evidence="3">Membrane protein</fullName>
    </submittedName>
</protein>
<keyword evidence="1" id="KW-1133">Transmembrane helix</keyword>
<evidence type="ECO:0000259" key="2">
    <source>
        <dbReference type="Pfam" id="PF02517"/>
    </source>
</evidence>
<feature type="transmembrane region" description="Helical" evidence="1">
    <location>
        <begin position="12"/>
        <end position="31"/>
    </location>
</feature>
<name>A0A379QH18_SALER</name>
<dbReference type="InterPro" id="IPR003675">
    <property type="entry name" value="Rce1/LyrA-like_dom"/>
</dbReference>
<evidence type="ECO:0000256" key="1">
    <source>
        <dbReference type="SAM" id="Phobius"/>
    </source>
</evidence>
<feature type="transmembrane region" description="Helical" evidence="1">
    <location>
        <begin position="170"/>
        <end position="187"/>
    </location>
</feature>